<dbReference type="Proteomes" id="UP001341840">
    <property type="component" value="Unassembled WGS sequence"/>
</dbReference>
<organism evidence="1 2">
    <name type="scientific">Stylosanthes scabra</name>
    <dbReference type="NCBI Taxonomy" id="79078"/>
    <lineage>
        <taxon>Eukaryota</taxon>
        <taxon>Viridiplantae</taxon>
        <taxon>Streptophyta</taxon>
        <taxon>Embryophyta</taxon>
        <taxon>Tracheophyta</taxon>
        <taxon>Spermatophyta</taxon>
        <taxon>Magnoliopsida</taxon>
        <taxon>eudicotyledons</taxon>
        <taxon>Gunneridae</taxon>
        <taxon>Pentapetalae</taxon>
        <taxon>rosids</taxon>
        <taxon>fabids</taxon>
        <taxon>Fabales</taxon>
        <taxon>Fabaceae</taxon>
        <taxon>Papilionoideae</taxon>
        <taxon>50 kb inversion clade</taxon>
        <taxon>dalbergioids sensu lato</taxon>
        <taxon>Dalbergieae</taxon>
        <taxon>Pterocarpus clade</taxon>
        <taxon>Stylosanthes</taxon>
    </lineage>
</organism>
<gene>
    <name evidence="1" type="ORF">PIB30_007407</name>
</gene>
<sequence length="132" mass="15131">MERIDSLWLGTGPMVSGGFRIDSGVLRVDSNIFVIIFIPNWLSTPFRLEKSTESEYLSEIPRFQGRGFTFHPPYLEFRPRNSNSLVTRFTSENVSLILPLAKYRLVRLAETSHPHSHIYGGRILAIRVSKSH</sequence>
<accession>A0ABU6Q4Q9</accession>
<name>A0ABU6Q4Q9_9FABA</name>
<comment type="caution">
    <text evidence="1">The sequence shown here is derived from an EMBL/GenBank/DDBJ whole genome shotgun (WGS) entry which is preliminary data.</text>
</comment>
<reference evidence="1 2" key="1">
    <citation type="journal article" date="2023" name="Plants (Basel)">
        <title>Bridging the Gap: Combining Genomics and Transcriptomics Approaches to Understand Stylosanthes scabra, an Orphan Legume from the Brazilian Caatinga.</title>
        <authorList>
            <person name="Ferreira-Neto J.R.C."/>
            <person name="da Silva M.D."/>
            <person name="Binneck E."/>
            <person name="de Melo N.F."/>
            <person name="da Silva R.H."/>
            <person name="de Melo A.L.T.M."/>
            <person name="Pandolfi V."/>
            <person name="Bustamante F.O."/>
            <person name="Brasileiro-Vidal A.C."/>
            <person name="Benko-Iseppon A.M."/>
        </authorList>
    </citation>
    <scope>NUCLEOTIDE SEQUENCE [LARGE SCALE GENOMIC DNA]</scope>
    <source>
        <tissue evidence="1">Leaves</tissue>
    </source>
</reference>
<protein>
    <submittedName>
        <fullName evidence="1">Uncharacterized protein</fullName>
    </submittedName>
</protein>
<proteinExistence type="predicted"/>
<dbReference type="EMBL" id="JASCZI010000016">
    <property type="protein sequence ID" value="MED6106746.1"/>
    <property type="molecule type" value="Genomic_DNA"/>
</dbReference>
<keyword evidence="2" id="KW-1185">Reference proteome</keyword>
<evidence type="ECO:0000313" key="1">
    <source>
        <dbReference type="EMBL" id="MED6106746.1"/>
    </source>
</evidence>
<evidence type="ECO:0000313" key="2">
    <source>
        <dbReference type="Proteomes" id="UP001341840"/>
    </source>
</evidence>